<evidence type="ECO:0000313" key="3">
    <source>
        <dbReference type="Proteomes" id="UP000005753"/>
    </source>
</evidence>
<dbReference type="InterPro" id="IPR000415">
    <property type="entry name" value="Nitroreductase-like"/>
</dbReference>
<dbReference type="Pfam" id="PF00881">
    <property type="entry name" value="Nitroreductase"/>
    <property type="match status" value="1"/>
</dbReference>
<organism evidence="2 3">
    <name type="scientific">Eubacterium cellulosolvens (strain ATCC 43171 / JCM 9499 / 6)</name>
    <name type="common">Cillobacterium cellulosolvens</name>
    <dbReference type="NCBI Taxonomy" id="633697"/>
    <lineage>
        <taxon>Bacteria</taxon>
        <taxon>Bacillati</taxon>
        <taxon>Bacillota</taxon>
        <taxon>Clostridia</taxon>
        <taxon>Eubacteriales</taxon>
        <taxon>Eubacteriaceae</taxon>
        <taxon>Eubacterium</taxon>
    </lineage>
</organism>
<feature type="domain" description="Nitroreductase" evidence="1">
    <location>
        <begin position="4"/>
        <end position="175"/>
    </location>
</feature>
<reference evidence="2 3" key="2">
    <citation type="submission" date="2012-02" db="EMBL/GenBank/DDBJ databases">
        <title>Improved High-Quality Draft sequence of Eubacterium cellulosolvens 6.</title>
        <authorList>
            <consortium name="US DOE Joint Genome Institute"/>
            <person name="Lucas S."/>
            <person name="Han J."/>
            <person name="Lapidus A."/>
            <person name="Cheng J.-F."/>
            <person name="Goodwin L."/>
            <person name="Pitluck S."/>
            <person name="Peters L."/>
            <person name="Mikhailova N."/>
            <person name="Gu W."/>
            <person name="Detter J.C."/>
            <person name="Han C."/>
            <person name="Tapia R."/>
            <person name="Land M."/>
            <person name="Hauser L."/>
            <person name="Kyrpides N."/>
            <person name="Ivanova N."/>
            <person name="Pagani I."/>
            <person name="Johnson E."/>
            <person name="Mukhopadhyay B."/>
            <person name="Anderson I."/>
            <person name="Woyke T."/>
        </authorList>
    </citation>
    <scope>NUCLEOTIDE SEQUENCE [LARGE SCALE GENOMIC DNA]</scope>
    <source>
        <strain evidence="2 3">6</strain>
    </source>
</reference>
<dbReference type="EMBL" id="CM001487">
    <property type="protein sequence ID" value="EIM58055.1"/>
    <property type="molecule type" value="Genomic_DNA"/>
</dbReference>
<dbReference type="OrthoDB" id="9783470at2"/>
<dbReference type="PANTHER" id="PTHR23026:SF123">
    <property type="entry name" value="NAD(P)H NITROREDUCTASE RV3131-RELATED"/>
    <property type="match status" value="1"/>
</dbReference>
<gene>
    <name evidence="2" type="ORF">EubceDRAFT1_2313</name>
</gene>
<dbReference type="SUPFAM" id="SSF55469">
    <property type="entry name" value="FMN-dependent nitroreductase-like"/>
    <property type="match status" value="1"/>
</dbReference>
<sequence>MDSIVERRSIRKYKEMEVPQDQIEKIVEAAVKAPSAKNRQPWKYIVYCETAKKELLDIMEESLNKESESHTLLPDSAGGIPDAYNTLKIMRQAPVLIIVMNTNGRSPFENINSDDRITEICDTLSIGASIENMLLKATEIGLGTLWIANTCFAYKDLVGAIGEEGQLIGAIAVGYADEMPNPRPRKDIEKTLVFRK</sequence>
<keyword evidence="3" id="KW-1185">Reference proteome</keyword>
<dbReference type="Proteomes" id="UP000005753">
    <property type="component" value="Chromosome"/>
</dbReference>
<dbReference type="InterPro" id="IPR029479">
    <property type="entry name" value="Nitroreductase"/>
</dbReference>
<dbReference type="HOGENOM" id="CLU_070764_7_2_9"/>
<reference evidence="2 3" key="1">
    <citation type="submission" date="2010-08" db="EMBL/GenBank/DDBJ databases">
        <authorList>
            <consortium name="US DOE Joint Genome Institute (JGI-PGF)"/>
            <person name="Lucas S."/>
            <person name="Copeland A."/>
            <person name="Lapidus A."/>
            <person name="Cheng J.-F."/>
            <person name="Bruce D."/>
            <person name="Goodwin L."/>
            <person name="Pitluck S."/>
            <person name="Land M.L."/>
            <person name="Hauser L."/>
            <person name="Chang Y.-J."/>
            <person name="Anderson I.J."/>
            <person name="Johnson E."/>
            <person name="Mulhopadhyay B."/>
            <person name="Kyrpides N."/>
            <person name="Woyke T.J."/>
        </authorList>
    </citation>
    <scope>NUCLEOTIDE SEQUENCE [LARGE SCALE GENOMIC DNA]</scope>
    <source>
        <strain evidence="2 3">6</strain>
    </source>
</reference>
<protein>
    <submittedName>
        <fullName evidence="2">Nitroreductase</fullName>
    </submittedName>
</protein>
<dbReference type="eggNOG" id="COG0778">
    <property type="taxonomic scope" value="Bacteria"/>
</dbReference>
<dbReference type="InterPro" id="IPR050627">
    <property type="entry name" value="Nitroreductase/BluB"/>
</dbReference>
<dbReference type="STRING" id="633697.EubceDRAFT1_2313"/>
<dbReference type="PANTHER" id="PTHR23026">
    <property type="entry name" value="NADPH NITROREDUCTASE"/>
    <property type="match status" value="1"/>
</dbReference>
<evidence type="ECO:0000313" key="2">
    <source>
        <dbReference type="EMBL" id="EIM58055.1"/>
    </source>
</evidence>
<dbReference type="GO" id="GO:0016491">
    <property type="term" value="F:oxidoreductase activity"/>
    <property type="evidence" value="ECO:0007669"/>
    <property type="project" value="InterPro"/>
</dbReference>
<accession>I5AW82</accession>
<name>I5AW82_EUBC6</name>
<dbReference type="AlphaFoldDB" id="I5AW82"/>
<proteinExistence type="predicted"/>
<evidence type="ECO:0000259" key="1">
    <source>
        <dbReference type="Pfam" id="PF00881"/>
    </source>
</evidence>
<dbReference type="Gene3D" id="3.40.109.10">
    <property type="entry name" value="NADH Oxidase"/>
    <property type="match status" value="1"/>
</dbReference>